<dbReference type="CDD" id="cd03224">
    <property type="entry name" value="ABC_TM1139_LivF_branched"/>
    <property type="match status" value="1"/>
</dbReference>
<dbReference type="Proteomes" id="UP001501591">
    <property type="component" value="Unassembled WGS sequence"/>
</dbReference>
<dbReference type="Pfam" id="PF00005">
    <property type="entry name" value="ABC_tran"/>
    <property type="match status" value="1"/>
</dbReference>
<evidence type="ECO:0000256" key="5">
    <source>
        <dbReference type="ARBA" id="ARBA00022970"/>
    </source>
</evidence>
<evidence type="ECO:0000256" key="3">
    <source>
        <dbReference type="ARBA" id="ARBA00022741"/>
    </source>
</evidence>
<keyword evidence="3" id="KW-0547">Nucleotide-binding</keyword>
<evidence type="ECO:0000256" key="1">
    <source>
        <dbReference type="ARBA" id="ARBA00005417"/>
    </source>
</evidence>
<evidence type="ECO:0000256" key="2">
    <source>
        <dbReference type="ARBA" id="ARBA00022448"/>
    </source>
</evidence>
<dbReference type="Gene3D" id="3.40.50.300">
    <property type="entry name" value="P-loop containing nucleotide triphosphate hydrolases"/>
    <property type="match status" value="1"/>
</dbReference>
<dbReference type="PROSITE" id="PS00211">
    <property type="entry name" value="ABC_TRANSPORTER_1"/>
    <property type="match status" value="1"/>
</dbReference>
<organism evidence="7 8">
    <name type="scientific">Microbacterium soli</name>
    <dbReference type="NCBI Taxonomy" id="446075"/>
    <lineage>
        <taxon>Bacteria</taxon>
        <taxon>Bacillati</taxon>
        <taxon>Actinomycetota</taxon>
        <taxon>Actinomycetes</taxon>
        <taxon>Micrococcales</taxon>
        <taxon>Microbacteriaceae</taxon>
        <taxon>Microbacterium</taxon>
    </lineage>
</organism>
<keyword evidence="8" id="KW-1185">Reference proteome</keyword>
<comment type="similarity">
    <text evidence="1">Belongs to the ABC transporter superfamily.</text>
</comment>
<keyword evidence="4 7" id="KW-0067">ATP-binding</keyword>
<evidence type="ECO:0000259" key="6">
    <source>
        <dbReference type="PROSITE" id="PS50893"/>
    </source>
</evidence>
<protein>
    <submittedName>
        <fullName evidence="7">ABC transporter ATP-binding protein</fullName>
    </submittedName>
</protein>
<evidence type="ECO:0000313" key="7">
    <source>
        <dbReference type="EMBL" id="GAA3938452.1"/>
    </source>
</evidence>
<accession>A0ABP7N6L6</accession>
<feature type="domain" description="ABC transporter" evidence="6">
    <location>
        <begin position="3"/>
        <end position="234"/>
    </location>
</feature>
<comment type="caution">
    <text evidence="7">The sequence shown here is derived from an EMBL/GenBank/DDBJ whole genome shotgun (WGS) entry which is preliminary data.</text>
</comment>
<dbReference type="SMART" id="SM00382">
    <property type="entry name" value="AAA"/>
    <property type="match status" value="1"/>
</dbReference>
<gene>
    <name evidence="7" type="ORF">GCM10022383_15710</name>
</gene>
<dbReference type="RefSeq" id="WP_344818987.1">
    <property type="nucleotide sequence ID" value="NZ_BAABCP010000001.1"/>
</dbReference>
<dbReference type="PROSITE" id="PS50893">
    <property type="entry name" value="ABC_TRANSPORTER_2"/>
    <property type="match status" value="1"/>
</dbReference>
<dbReference type="InterPro" id="IPR003593">
    <property type="entry name" value="AAA+_ATPase"/>
</dbReference>
<dbReference type="InterPro" id="IPR003439">
    <property type="entry name" value="ABC_transporter-like_ATP-bd"/>
</dbReference>
<dbReference type="PANTHER" id="PTHR43820">
    <property type="entry name" value="HIGH-AFFINITY BRANCHED-CHAIN AMINO ACID TRANSPORT ATP-BINDING PROTEIN LIVF"/>
    <property type="match status" value="1"/>
</dbReference>
<dbReference type="GO" id="GO:0005524">
    <property type="term" value="F:ATP binding"/>
    <property type="evidence" value="ECO:0007669"/>
    <property type="project" value="UniProtKB-KW"/>
</dbReference>
<reference evidence="8" key="1">
    <citation type="journal article" date="2019" name="Int. J. Syst. Evol. Microbiol.">
        <title>The Global Catalogue of Microorganisms (GCM) 10K type strain sequencing project: providing services to taxonomists for standard genome sequencing and annotation.</title>
        <authorList>
            <consortium name="The Broad Institute Genomics Platform"/>
            <consortium name="The Broad Institute Genome Sequencing Center for Infectious Disease"/>
            <person name="Wu L."/>
            <person name="Ma J."/>
        </authorList>
    </citation>
    <scope>NUCLEOTIDE SEQUENCE [LARGE SCALE GENOMIC DNA]</scope>
    <source>
        <strain evidence="8">JCM 17024</strain>
    </source>
</reference>
<sequence>MMLEINDLEVHYGAVRAVRGVSLVAAAGRVALVLGANGAGKSSTLRTAAGFLHGESGSIVVDGEEMRGKRAHAMVRRGVVLVPEGRKIFAPLTVEENLRLGGYRASRRDVSRAIGEVYEQFPILGERRKGMAGLLSGGEQQMLAFGRALMSKPRVMLMDEPSMGLAPSIVQTVMDGARSIADSGVAVLMVEQNAEAALRIADDVSVMTRGSITWTGVAAEASLHAVHAVLGDTALE</sequence>
<dbReference type="EMBL" id="BAABCP010000001">
    <property type="protein sequence ID" value="GAA3938452.1"/>
    <property type="molecule type" value="Genomic_DNA"/>
</dbReference>
<dbReference type="PANTHER" id="PTHR43820:SF4">
    <property type="entry name" value="HIGH-AFFINITY BRANCHED-CHAIN AMINO ACID TRANSPORT ATP-BINDING PROTEIN LIVF"/>
    <property type="match status" value="1"/>
</dbReference>
<keyword evidence="5" id="KW-0029">Amino-acid transport</keyword>
<proteinExistence type="inferred from homology"/>
<name>A0ABP7N6L6_9MICO</name>
<keyword evidence="2" id="KW-0813">Transport</keyword>
<dbReference type="InterPro" id="IPR017871">
    <property type="entry name" value="ABC_transporter-like_CS"/>
</dbReference>
<evidence type="ECO:0000256" key="4">
    <source>
        <dbReference type="ARBA" id="ARBA00022840"/>
    </source>
</evidence>
<dbReference type="InterPro" id="IPR027417">
    <property type="entry name" value="P-loop_NTPase"/>
</dbReference>
<dbReference type="InterPro" id="IPR052156">
    <property type="entry name" value="BCAA_Transport_ATP-bd_LivF"/>
</dbReference>
<evidence type="ECO:0000313" key="8">
    <source>
        <dbReference type="Proteomes" id="UP001501591"/>
    </source>
</evidence>
<dbReference type="SUPFAM" id="SSF52540">
    <property type="entry name" value="P-loop containing nucleoside triphosphate hydrolases"/>
    <property type="match status" value="1"/>
</dbReference>